<name>A0AA41T616_SCICA</name>
<dbReference type="GO" id="GO:0005993">
    <property type="term" value="P:trehalose catabolic process"/>
    <property type="evidence" value="ECO:0007669"/>
    <property type="project" value="TreeGrafter"/>
</dbReference>
<dbReference type="InterPro" id="IPR001661">
    <property type="entry name" value="Glyco_hydro_37"/>
</dbReference>
<evidence type="ECO:0000313" key="7">
    <source>
        <dbReference type="Proteomes" id="UP001166674"/>
    </source>
</evidence>
<dbReference type="EC" id="3.2.1.28" evidence="3 5"/>
<evidence type="ECO:0000256" key="2">
    <source>
        <dbReference type="ARBA" id="ARBA00005615"/>
    </source>
</evidence>
<comment type="similarity">
    <text evidence="2 5">Belongs to the glycosyl hydrolase 37 family.</text>
</comment>
<dbReference type="PANTHER" id="PTHR23403:SF1">
    <property type="entry name" value="TREHALASE"/>
    <property type="match status" value="1"/>
</dbReference>
<dbReference type="Proteomes" id="UP001166674">
    <property type="component" value="Unassembled WGS sequence"/>
</dbReference>
<organism evidence="6 7">
    <name type="scientific">Sciurus carolinensis</name>
    <name type="common">Eastern gray squirrel</name>
    <dbReference type="NCBI Taxonomy" id="30640"/>
    <lineage>
        <taxon>Eukaryota</taxon>
        <taxon>Metazoa</taxon>
        <taxon>Chordata</taxon>
        <taxon>Craniata</taxon>
        <taxon>Vertebrata</taxon>
        <taxon>Euteleostomi</taxon>
        <taxon>Mammalia</taxon>
        <taxon>Eutheria</taxon>
        <taxon>Euarchontoglires</taxon>
        <taxon>Glires</taxon>
        <taxon>Rodentia</taxon>
        <taxon>Sciuromorpha</taxon>
        <taxon>Sciuridae</taxon>
        <taxon>Sciurinae</taxon>
        <taxon>Sciurini</taxon>
        <taxon>Sciurus</taxon>
    </lineage>
</organism>
<evidence type="ECO:0000256" key="3">
    <source>
        <dbReference type="ARBA" id="ARBA00012757"/>
    </source>
</evidence>
<dbReference type="Pfam" id="PF01204">
    <property type="entry name" value="Trehalase"/>
    <property type="match status" value="2"/>
</dbReference>
<gene>
    <name evidence="6" type="ORF">SUZIE_203260</name>
</gene>
<dbReference type="GO" id="GO:0004555">
    <property type="term" value="F:alpha,alpha-trehalase activity"/>
    <property type="evidence" value="ECO:0007669"/>
    <property type="project" value="UniProtKB-EC"/>
</dbReference>
<dbReference type="PRINTS" id="PR00744">
    <property type="entry name" value="GLHYDRLASE37"/>
</dbReference>
<dbReference type="AlphaFoldDB" id="A0AA41T616"/>
<comment type="catalytic activity">
    <reaction evidence="1 5">
        <text>alpha,alpha-trehalose + H2O = alpha-D-glucose + beta-D-glucose</text>
        <dbReference type="Rhea" id="RHEA:32675"/>
        <dbReference type="ChEBI" id="CHEBI:15377"/>
        <dbReference type="ChEBI" id="CHEBI:15903"/>
        <dbReference type="ChEBI" id="CHEBI:16551"/>
        <dbReference type="ChEBI" id="CHEBI:17925"/>
        <dbReference type="EC" id="3.2.1.28"/>
    </reaction>
</comment>
<proteinExistence type="inferred from homology"/>
<dbReference type="Gene3D" id="1.50.10.10">
    <property type="match status" value="2"/>
</dbReference>
<sequence length="259" mass="29314">ETLALELNFWTVNRTISVYLEEKSYNLNRYYVPYGGPRPESYSKDAELADTLPEGDREVLWAELKAGAESGWDFSSRWLVGGPNPNSLSSIRTSKLIPVDLNAFLCQAEELMSNFYSRLGNDTQAERYRSLRAQRMAALNALLWDEQKGAWFDYDVENGKNLEFYPSNLTPLWAGCFSDPSFVDKALRYLEYDISNGGQPGGGGEYEVQEGFGWTNGMALMLLDRYGDRLTSGTQLTLQVPHYLVVALPLQLLLSFLPW</sequence>
<evidence type="ECO:0000256" key="5">
    <source>
        <dbReference type="RuleBase" id="RU361180"/>
    </source>
</evidence>
<dbReference type="EMBL" id="JAATJV010432161">
    <property type="protein sequence ID" value="MBZ3889498.1"/>
    <property type="molecule type" value="Genomic_DNA"/>
</dbReference>
<dbReference type="PANTHER" id="PTHR23403">
    <property type="entry name" value="TREHALASE"/>
    <property type="match status" value="1"/>
</dbReference>
<keyword evidence="7" id="KW-1185">Reference proteome</keyword>
<keyword evidence="5" id="KW-0378">Hydrolase</keyword>
<accession>A0AA41T616</accession>
<dbReference type="SUPFAM" id="SSF48208">
    <property type="entry name" value="Six-hairpin glycosidases"/>
    <property type="match status" value="1"/>
</dbReference>
<keyword evidence="5" id="KW-0326">Glycosidase</keyword>
<protein>
    <recommendedName>
        <fullName evidence="4 5">Trehalase</fullName>
        <ecNumber evidence="3 5">3.2.1.28</ecNumber>
    </recommendedName>
    <alternativeName>
        <fullName evidence="5">Alpha-trehalose glucohydrolase</fullName>
    </alternativeName>
</protein>
<evidence type="ECO:0000313" key="6">
    <source>
        <dbReference type="EMBL" id="MBZ3889498.1"/>
    </source>
</evidence>
<dbReference type="InterPro" id="IPR008928">
    <property type="entry name" value="6-hairpin_glycosidase_sf"/>
</dbReference>
<reference evidence="6" key="1">
    <citation type="submission" date="2020-03" db="EMBL/GenBank/DDBJ databases">
        <title>Studies in the Genomics of Life Span.</title>
        <authorList>
            <person name="Glass D."/>
        </authorList>
    </citation>
    <scope>NUCLEOTIDE SEQUENCE</scope>
    <source>
        <strain evidence="6">SUZIE</strain>
        <tissue evidence="6">Muscle</tissue>
    </source>
</reference>
<comment type="caution">
    <text evidence="6">The sequence shown here is derived from an EMBL/GenBank/DDBJ whole genome shotgun (WGS) entry which is preliminary data.</text>
</comment>
<evidence type="ECO:0000256" key="1">
    <source>
        <dbReference type="ARBA" id="ARBA00001576"/>
    </source>
</evidence>
<feature type="non-terminal residue" evidence="6">
    <location>
        <position position="259"/>
    </location>
</feature>
<dbReference type="InterPro" id="IPR012341">
    <property type="entry name" value="6hp_glycosidase-like_sf"/>
</dbReference>
<evidence type="ECO:0000256" key="4">
    <source>
        <dbReference type="ARBA" id="ARBA00019905"/>
    </source>
</evidence>